<feature type="signal peptide" evidence="1">
    <location>
        <begin position="1"/>
        <end position="24"/>
    </location>
</feature>
<name>A0A1B6M7L9_9HEMI</name>
<keyword evidence="1" id="KW-0732">Signal</keyword>
<gene>
    <name evidence="2" type="ORF">g.4261</name>
</gene>
<dbReference type="AlphaFoldDB" id="A0A1B6M7L9"/>
<feature type="non-terminal residue" evidence="2">
    <location>
        <position position="1"/>
    </location>
</feature>
<feature type="chain" id="PRO_5008588109" description="Lipocalin/cytosolic fatty-acid binding domain-containing protein" evidence="1">
    <location>
        <begin position="25"/>
        <end position="204"/>
    </location>
</feature>
<evidence type="ECO:0000256" key="1">
    <source>
        <dbReference type="SAM" id="SignalP"/>
    </source>
</evidence>
<dbReference type="EMBL" id="GEBQ01008057">
    <property type="protein sequence ID" value="JAT31920.1"/>
    <property type="molecule type" value="Transcribed_RNA"/>
</dbReference>
<protein>
    <recommendedName>
        <fullName evidence="3">Lipocalin/cytosolic fatty-acid binding domain-containing protein</fullName>
    </recommendedName>
</protein>
<proteinExistence type="predicted"/>
<evidence type="ECO:0000313" key="2">
    <source>
        <dbReference type="EMBL" id="JAT31920.1"/>
    </source>
</evidence>
<sequence length="204" mass="22013">AQFAYLTKMLYFFVLLACVGSSVAQSCSPCYCSNVTTVPFTAEKLGNWKEVIAQAASISYQGIGINSICLKFEKTTDAASLLQTTVVSFDSDNFFQVVSIETGVSDGILYGVGPSGVYSNETAGVLSATDYVIGEPCPGAIVIYRCFRVGQACDNLTVFVFSKKRIECQECIDKGIAIAQNAFPGLELFVFPRNVTDPCRTGKY</sequence>
<organism evidence="2">
    <name type="scientific">Graphocephala atropunctata</name>
    <dbReference type="NCBI Taxonomy" id="36148"/>
    <lineage>
        <taxon>Eukaryota</taxon>
        <taxon>Metazoa</taxon>
        <taxon>Ecdysozoa</taxon>
        <taxon>Arthropoda</taxon>
        <taxon>Hexapoda</taxon>
        <taxon>Insecta</taxon>
        <taxon>Pterygota</taxon>
        <taxon>Neoptera</taxon>
        <taxon>Paraneoptera</taxon>
        <taxon>Hemiptera</taxon>
        <taxon>Auchenorrhyncha</taxon>
        <taxon>Membracoidea</taxon>
        <taxon>Cicadellidae</taxon>
        <taxon>Cicadellinae</taxon>
        <taxon>Cicadellini</taxon>
        <taxon>Graphocephala</taxon>
    </lineage>
</organism>
<accession>A0A1B6M7L9</accession>
<reference evidence="2" key="1">
    <citation type="submission" date="2015-11" db="EMBL/GenBank/DDBJ databases">
        <title>De novo transcriptome assembly of four potential Pierce s Disease insect vectors from Arizona vineyards.</title>
        <authorList>
            <person name="Tassone E.E."/>
        </authorList>
    </citation>
    <scope>NUCLEOTIDE SEQUENCE</scope>
</reference>
<evidence type="ECO:0008006" key="3">
    <source>
        <dbReference type="Google" id="ProtNLM"/>
    </source>
</evidence>